<proteinExistence type="inferred from homology"/>
<dbReference type="Pfam" id="PF03641">
    <property type="entry name" value="Lysine_decarbox"/>
    <property type="match status" value="1"/>
</dbReference>
<protein>
    <recommendedName>
        <fullName evidence="3">Cytokinin riboside 5'-monophosphate phosphoribohydrolase</fullName>
        <ecNumber evidence="3">3.2.2.n1</ecNumber>
    </recommendedName>
</protein>
<comment type="caution">
    <text evidence="4">The sequence shown here is derived from an EMBL/GenBank/DDBJ whole genome shotgun (WGS) entry which is preliminary data.</text>
</comment>
<comment type="similarity">
    <text evidence="2 3">Belongs to the LOG family.</text>
</comment>
<dbReference type="InterPro" id="IPR005269">
    <property type="entry name" value="LOG"/>
</dbReference>
<name>A0A0C1D8S9_9SPHI</name>
<dbReference type="NCBIfam" id="TIGR00730">
    <property type="entry name" value="Rossman fold protein, TIGR00730 family"/>
    <property type="match status" value="1"/>
</dbReference>
<keyword evidence="5" id="KW-1185">Reference proteome</keyword>
<dbReference type="GO" id="GO:0005829">
    <property type="term" value="C:cytosol"/>
    <property type="evidence" value="ECO:0007669"/>
    <property type="project" value="TreeGrafter"/>
</dbReference>
<dbReference type="AlphaFoldDB" id="A0A0C1D8S9"/>
<comment type="catalytic activity">
    <reaction evidence="1">
        <text>AMP + H2O = D-ribose 5-phosphate + adenine</text>
        <dbReference type="Rhea" id="RHEA:20129"/>
        <dbReference type="ChEBI" id="CHEBI:15377"/>
        <dbReference type="ChEBI" id="CHEBI:16708"/>
        <dbReference type="ChEBI" id="CHEBI:78346"/>
        <dbReference type="ChEBI" id="CHEBI:456215"/>
        <dbReference type="EC" id="3.2.2.4"/>
    </reaction>
</comment>
<evidence type="ECO:0000256" key="2">
    <source>
        <dbReference type="ARBA" id="ARBA00006763"/>
    </source>
</evidence>
<dbReference type="EC" id="3.2.2.n1" evidence="3"/>
<keyword evidence="3" id="KW-0203">Cytokinin biosynthesis</keyword>
<accession>A0A0C1D8S9</accession>
<dbReference type="SUPFAM" id="SSF102405">
    <property type="entry name" value="MCP/YpsA-like"/>
    <property type="match status" value="1"/>
</dbReference>
<evidence type="ECO:0000313" key="4">
    <source>
        <dbReference type="EMBL" id="KIA93706.1"/>
    </source>
</evidence>
<evidence type="ECO:0000313" key="5">
    <source>
        <dbReference type="Proteomes" id="UP000031246"/>
    </source>
</evidence>
<dbReference type="GO" id="GO:0009691">
    <property type="term" value="P:cytokinin biosynthetic process"/>
    <property type="evidence" value="ECO:0007669"/>
    <property type="project" value="UniProtKB-UniRule"/>
</dbReference>
<evidence type="ECO:0000256" key="1">
    <source>
        <dbReference type="ARBA" id="ARBA00000274"/>
    </source>
</evidence>
<dbReference type="OrthoDB" id="9801098at2"/>
<keyword evidence="3" id="KW-0378">Hydrolase</keyword>
<dbReference type="Proteomes" id="UP000031246">
    <property type="component" value="Unassembled WGS sequence"/>
</dbReference>
<dbReference type="GO" id="GO:0008714">
    <property type="term" value="F:AMP nucleosidase activity"/>
    <property type="evidence" value="ECO:0007669"/>
    <property type="project" value="UniProtKB-EC"/>
</dbReference>
<organism evidence="4 5">
    <name type="scientific">Pedobacter kyungheensis</name>
    <dbReference type="NCBI Taxonomy" id="1069985"/>
    <lineage>
        <taxon>Bacteria</taxon>
        <taxon>Pseudomonadati</taxon>
        <taxon>Bacteroidota</taxon>
        <taxon>Sphingobacteriia</taxon>
        <taxon>Sphingobacteriales</taxon>
        <taxon>Sphingobacteriaceae</taxon>
        <taxon>Pedobacter</taxon>
    </lineage>
</organism>
<dbReference type="Gene3D" id="3.40.50.450">
    <property type="match status" value="1"/>
</dbReference>
<reference evidence="4 5" key="1">
    <citation type="submission" date="2014-10" db="EMBL/GenBank/DDBJ databases">
        <title>Pedobacter Kyungheensis.</title>
        <authorList>
            <person name="Anderson B.M."/>
            <person name="Newman J.D."/>
        </authorList>
    </citation>
    <scope>NUCLEOTIDE SEQUENCE [LARGE SCALE GENOMIC DNA]</scope>
    <source>
        <strain evidence="4 5">KACC 16221</strain>
    </source>
</reference>
<gene>
    <name evidence="4" type="ORF">OC25_11695</name>
</gene>
<sequence>MNKLKAVCVYCGSNFNGDLQVRNAIKQLAETLVKQEIKLVYGGGSVGIMGVLANDVLDAGGEVIGVIPQFLMDKEVGHTGVTEMIVTENMHQRKQKMADLSDGFVILPGGFGTLEEFFEVLTWLQLGLHNKPIGVLNVNGFYDPLFAQMEMMVQHKFLKPANRDLVFNEADAGSLIDKMDHFSAIPDEVWFRDRNLS</sequence>
<dbReference type="EMBL" id="JSYN01000013">
    <property type="protein sequence ID" value="KIA93706.1"/>
    <property type="molecule type" value="Genomic_DNA"/>
</dbReference>
<evidence type="ECO:0000256" key="3">
    <source>
        <dbReference type="RuleBase" id="RU363015"/>
    </source>
</evidence>
<dbReference type="InterPro" id="IPR031100">
    <property type="entry name" value="LOG_fam"/>
</dbReference>
<dbReference type="RefSeq" id="WP_039476109.1">
    <property type="nucleotide sequence ID" value="NZ_JSYN01000013.1"/>
</dbReference>
<dbReference type="PANTHER" id="PTHR31223:SF70">
    <property type="entry name" value="LOG FAMILY PROTEIN YJL055W"/>
    <property type="match status" value="1"/>
</dbReference>
<dbReference type="PANTHER" id="PTHR31223">
    <property type="entry name" value="LOG FAMILY PROTEIN YJL055W"/>
    <property type="match status" value="1"/>
</dbReference>